<organism evidence="2 3">
    <name type="scientific">Lactobacillus delbrueckii</name>
    <dbReference type="NCBI Taxonomy" id="1584"/>
    <lineage>
        <taxon>Bacteria</taxon>
        <taxon>Bacillati</taxon>
        <taxon>Bacillota</taxon>
        <taxon>Bacilli</taxon>
        <taxon>Lactobacillales</taxon>
        <taxon>Lactobacillaceae</taxon>
        <taxon>Lactobacillus</taxon>
    </lineage>
</organism>
<dbReference type="EMBL" id="JAQIEY010000038">
    <property type="protein sequence ID" value="MDA3768544.1"/>
    <property type="molecule type" value="Genomic_DNA"/>
</dbReference>
<reference evidence="2" key="1">
    <citation type="submission" date="2023-01" db="EMBL/GenBank/DDBJ databases">
        <title>Sequencing of the bacterial strains from artisanal fermented milk Matsoni.</title>
        <authorList>
            <person name="Rozman V."/>
            <person name="Accetto T."/>
            <person name="Bogovic Matijasic B."/>
        </authorList>
    </citation>
    <scope>NUCLEOTIDE SEQUENCE</scope>
    <source>
        <strain evidence="2">Lbl333</strain>
    </source>
</reference>
<accession>A0AAW5Z050</accession>
<protein>
    <recommendedName>
        <fullName evidence="4">GIY-YIG nuclease family protein</fullName>
    </recommendedName>
</protein>
<feature type="compositionally biased region" description="Basic residues" evidence="1">
    <location>
        <begin position="99"/>
        <end position="109"/>
    </location>
</feature>
<comment type="caution">
    <text evidence="2">The sequence shown here is derived from an EMBL/GenBank/DDBJ whole genome shotgun (WGS) entry which is preliminary data.</text>
</comment>
<dbReference type="AlphaFoldDB" id="A0AAW5Z050"/>
<dbReference type="RefSeq" id="WP_271024879.1">
    <property type="nucleotide sequence ID" value="NZ_JAQIEY010000038.1"/>
</dbReference>
<proteinExistence type="predicted"/>
<gene>
    <name evidence="2" type="ORF">PF586_08885</name>
</gene>
<name>A0AAW5Z050_9LACO</name>
<dbReference type="Proteomes" id="UP001210502">
    <property type="component" value="Unassembled WGS sequence"/>
</dbReference>
<evidence type="ECO:0000313" key="2">
    <source>
        <dbReference type="EMBL" id="MDA3768544.1"/>
    </source>
</evidence>
<sequence length="109" mass="12949">MSDKRRIYCVFYVCKDTKKIAGIFTSLGEAANFCNDRFLFEKRTGNRAKIKRMEIILPEENAMFSPSAMLPIAWISFEEMKEERPRWGGEEADKWDKKLKSKWQKSRQM</sequence>
<evidence type="ECO:0000313" key="3">
    <source>
        <dbReference type="Proteomes" id="UP001210502"/>
    </source>
</evidence>
<evidence type="ECO:0000256" key="1">
    <source>
        <dbReference type="SAM" id="MobiDB-lite"/>
    </source>
</evidence>
<evidence type="ECO:0008006" key="4">
    <source>
        <dbReference type="Google" id="ProtNLM"/>
    </source>
</evidence>
<feature type="compositionally biased region" description="Basic and acidic residues" evidence="1">
    <location>
        <begin position="84"/>
        <end position="98"/>
    </location>
</feature>
<feature type="region of interest" description="Disordered" evidence="1">
    <location>
        <begin position="84"/>
        <end position="109"/>
    </location>
</feature>